<evidence type="ECO:0000256" key="1">
    <source>
        <dbReference type="SAM" id="Phobius"/>
    </source>
</evidence>
<dbReference type="Proteomes" id="UP001597180">
    <property type="component" value="Unassembled WGS sequence"/>
</dbReference>
<dbReference type="Gene3D" id="3.30.70.1440">
    <property type="entry name" value="Multidrug efflux transporter AcrB pore domain"/>
    <property type="match status" value="1"/>
</dbReference>
<dbReference type="InterPro" id="IPR001036">
    <property type="entry name" value="Acrflvin-R"/>
</dbReference>
<dbReference type="Gene3D" id="1.20.1640.10">
    <property type="entry name" value="Multidrug efflux transporter AcrB transmembrane domain"/>
    <property type="match status" value="2"/>
</dbReference>
<dbReference type="SUPFAM" id="SSF82866">
    <property type="entry name" value="Multidrug efflux transporter AcrB transmembrane domain"/>
    <property type="match status" value="2"/>
</dbReference>
<reference evidence="3" key="1">
    <citation type="journal article" date="2019" name="Int. J. Syst. Evol. Microbiol.">
        <title>The Global Catalogue of Microorganisms (GCM) 10K type strain sequencing project: providing services to taxonomists for standard genome sequencing and annotation.</title>
        <authorList>
            <consortium name="The Broad Institute Genomics Platform"/>
            <consortium name="The Broad Institute Genome Sequencing Center for Infectious Disease"/>
            <person name="Wu L."/>
            <person name="Ma J."/>
        </authorList>
    </citation>
    <scope>NUCLEOTIDE SEQUENCE [LARGE SCALE GENOMIC DNA]</scope>
    <source>
        <strain evidence="3">CCUG 53270</strain>
    </source>
</reference>
<dbReference type="RefSeq" id="WP_345587193.1">
    <property type="nucleotide sequence ID" value="NZ_BAABJG010000006.1"/>
</dbReference>
<dbReference type="PRINTS" id="PR00702">
    <property type="entry name" value="ACRIFLAVINRP"/>
</dbReference>
<dbReference type="PANTHER" id="PTHR32063">
    <property type="match status" value="1"/>
</dbReference>
<keyword evidence="1" id="KW-0812">Transmembrane</keyword>
<feature type="transmembrane region" description="Helical" evidence="1">
    <location>
        <begin position="954"/>
        <end position="971"/>
    </location>
</feature>
<dbReference type="Gene3D" id="3.30.2090.10">
    <property type="entry name" value="Multidrug efflux transporter AcrB TolC docking domain, DN and DC subdomains"/>
    <property type="match status" value="2"/>
</dbReference>
<feature type="transmembrane region" description="Helical" evidence="1">
    <location>
        <begin position="983"/>
        <end position="1006"/>
    </location>
</feature>
<dbReference type="InterPro" id="IPR027463">
    <property type="entry name" value="AcrB_DN_DC_subdom"/>
</dbReference>
<gene>
    <name evidence="2" type="ORF">ACFQ4B_10675</name>
</gene>
<sequence length="1034" mass="111223">MNALTRFSMKNISAVIIIIVLLFGVGTYAATQLKAELYPEVSIPYVFIQTQYQAPPKDIVEQITKPLEKAVAGLKGIKSLQSNSSDNFSSIEIQLEHGQDTDKAKVDVEALIANVKLPQGAEKPKVMTYGMASIPEYSLAVYGVGNMNQQELDKLYKDVFLPGFNTIKGVDHIDSIGNQEAVLKLKLDGNAILSYGLMPAEVAQGIQSALRTSPIGEIDMGGDNQMVRVKSDINTIYSLENIKINTPGGGTLLLKQIAKVEAITESKFISRLNNQPAIGVILYKTNGINSVEFSDHADALIAKWEKDYPSVAFKSIEKNADIVKESIHGMVKEGALGAILASIMILIFLKNVRMTVIVLVSIPLSILITLLIMAPLNITLNIMTLGGMAIAVGRVVDDSIVVIENIYSELVKSQERGESVIKTATAQVASAITSSTLTTVGVFAPIAFVGGELGDLFRPFAITLSAALLSSLLVAVTVIPMLAKLMVLRSKRLKHHDEHQTSKVSASYLKVLKWSLNNRKKSMLLAFLVFAAAIAGTVPFLAFEFMPSSNSDKQISISIEMPRDTSMDSNDLVVKQIEAMMRDTKNAAGDPAFDYVQSYVGLGGGSERVAYRSKFSAAATKGTDAKKLVDDMKRNITEMLPKGSEVRGSVVSIGGGGGGSGIDFSYVLRGDDVDSLIKAAELVKAKMNEIPEFRDVEDSLSETKKEVEIAVDQNKARLYGLSSSQIIESLQPWVAEQKIGDLKFDNTLFSTKIMVDPSFKNSVDKIGSLLIQSPAGQTIKLNEVAKIRQIDGPASIPRDMQEQFVRVTAKIDSKDKGGVSARASQELQTLKLPDGVHTEVTGAAQDIDKEFSNMFVAMGASVFIVYLVMVLAFGNASAPFAILFSLPLAAIGGLLGLLVTGESLNLTSLIGFLMLIGVVVTNAIVLIDRVQQLRESGYTVRDALLEAGQTRLRPIIMTAGATIIALMPLALGLSKGTIISKGLAVVVIGGLTTSTLLTLLVVPVVYEMIENTKLRMGKVFKSGKASTPPSPESF</sequence>
<comment type="caution">
    <text evidence="2">The sequence shown here is derived from an EMBL/GenBank/DDBJ whole genome shotgun (WGS) entry which is preliminary data.</text>
</comment>
<keyword evidence="1" id="KW-0472">Membrane</keyword>
<dbReference type="SUPFAM" id="SSF82714">
    <property type="entry name" value="Multidrug efflux transporter AcrB TolC docking domain, DN and DC subdomains"/>
    <property type="match status" value="2"/>
</dbReference>
<dbReference type="Gene3D" id="3.30.70.1320">
    <property type="entry name" value="Multidrug efflux transporter AcrB pore domain like"/>
    <property type="match status" value="1"/>
</dbReference>
<keyword evidence="3" id="KW-1185">Reference proteome</keyword>
<feature type="transmembrane region" description="Helical" evidence="1">
    <location>
        <begin position="356"/>
        <end position="376"/>
    </location>
</feature>
<dbReference type="PANTHER" id="PTHR32063:SF0">
    <property type="entry name" value="SWARMING MOTILITY PROTEIN SWRC"/>
    <property type="match status" value="1"/>
</dbReference>
<evidence type="ECO:0000313" key="3">
    <source>
        <dbReference type="Proteomes" id="UP001597180"/>
    </source>
</evidence>
<organism evidence="2 3">
    <name type="scientific">Paenibacillus vulneris</name>
    <dbReference type="NCBI Taxonomy" id="1133364"/>
    <lineage>
        <taxon>Bacteria</taxon>
        <taxon>Bacillati</taxon>
        <taxon>Bacillota</taxon>
        <taxon>Bacilli</taxon>
        <taxon>Bacillales</taxon>
        <taxon>Paenibacillaceae</taxon>
        <taxon>Paenibacillus</taxon>
    </lineage>
</organism>
<feature type="transmembrane region" description="Helical" evidence="1">
    <location>
        <begin position="854"/>
        <end position="873"/>
    </location>
</feature>
<dbReference type="SUPFAM" id="SSF82693">
    <property type="entry name" value="Multidrug efflux transporter AcrB pore domain, PN1, PN2, PC1 and PC2 subdomains"/>
    <property type="match status" value="2"/>
</dbReference>
<protein>
    <submittedName>
        <fullName evidence="2">Efflux RND transporter permease subunit</fullName>
    </submittedName>
</protein>
<dbReference type="Gene3D" id="3.30.70.1430">
    <property type="entry name" value="Multidrug efflux transporter AcrB pore domain"/>
    <property type="match status" value="2"/>
</dbReference>
<feature type="transmembrane region" description="Helical" evidence="1">
    <location>
        <begin position="906"/>
        <end position="927"/>
    </location>
</feature>
<feature type="transmembrane region" description="Helical" evidence="1">
    <location>
        <begin position="523"/>
        <end position="543"/>
    </location>
</feature>
<evidence type="ECO:0000313" key="2">
    <source>
        <dbReference type="EMBL" id="MFD1220586.1"/>
    </source>
</evidence>
<feature type="transmembrane region" description="Helical" evidence="1">
    <location>
        <begin position="880"/>
        <end position="900"/>
    </location>
</feature>
<feature type="transmembrane region" description="Helical" evidence="1">
    <location>
        <begin position="428"/>
        <end position="448"/>
    </location>
</feature>
<feature type="transmembrane region" description="Helical" evidence="1">
    <location>
        <begin position="460"/>
        <end position="483"/>
    </location>
</feature>
<keyword evidence="1" id="KW-1133">Transmembrane helix</keyword>
<dbReference type="EMBL" id="JBHTLU010000013">
    <property type="protein sequence ID" value="MFD1220586.1"/>
    <property type="molecule type" value="Genomic_DNA"/>
</dbReference>
<accession>A0ABW3UL83</accession>
<name>A0ABW3UL83_9BACL</name>
<dbReference type="Pfam" id="PF00873">
    <property type="entry name" value="ACR_tran"/>
    <property type="match status" value="1"/>
</dbReference>
<proteinExistence type="predicted"/>